<dbReference type="EMBL" id="GBRH01224021">
    <property type="protein sequence ID" value="JAD73874.1"/>
    <property type="molecule type" value="Transcribed_RNA"/>
</dbReference>
<sequence>MFKTMVLVCTI</sequence>
<evidence type="ECO:0000313" key="1">
    <source>
        <dbReference type="EMBL" id="JAD73874.1"/>
    </source>
</evidence>
<proteinExistence type="predicted"/>
<organism evidence="1">
    <name type="scientific">Arundo donax</name>
    <name type="common">Giant reed</name>
    <name type="synonym">Donax arundinaceus</name>
    <dbReference type="NCBI Taxonomy" id="35708"/>
    <lineage>
        <taxon>Eukaryota</taxon>
        <taxon>Viridiplantae</taxon>
        <taxon>Streptophyta</taxon>
        <taxon>Embryophyta</taxon>
        <taxon>Tracheophyta</taxon>
        <taxon>Spermatophyta</taxon>
        <taxon>Magnoliopsida</taxon>
        <taxon>Liliopsida</taxon>
        <taxon>Poales</taxon>
        <taxon>Poaceae</taxon>
        <taxon>PACMAD clade</taxon>
        <taxon>Arundinoideae</taxon>
        <taxon>Arundineae</taxon>
        <taxon>Arundo</taxon>
    </lineage>
</organism>
<accession>A0A0A9CC22</accession>
<reference evidence="1" key="1">
    <citation type="submission" date="2014-09" db="EMBL/GenBank/DDBJ databases">
        <authorList>
            <person name="Magalhaes I.L.F."/>
            <person name="Oliveira U."/>
            <person name="Santos F.R."/>
            <person name="Vidigal T.H.D.A."/>
            <person name="Brescovit A.D."/>
            <person name="Santos A.J."/>
        </authorList>
    </citation>
    <scope>NUCLEOTIDE SEQUENCE</scope>
    <source>
        <tissue evidence="1">Shoot tissue taken approximately 20 cm above the soil surface</tissue>
    </source>
</reference>
<protein>
    <submittedName>
        <fullName evidence="1">Uncharacterized protein</fullName>
    </submittedName>
</protein>
<reference evidence="1" key="2">
    <citation type="journal article" date="2015" name="Data Brief">
        <title>Shoot transcriptome of the giant reed, Arundo donax.</title>
        <authorList>
            <person name="Barrero R.A."/>
            <person name="Guerrero F.D."/>
            <person name="Moolhuijzen P."/>
            <person name="Goolsby J.A."/>
            <person name="Tidwell J."/>
            <person name="Bellgard S.E."/>
            <person name="Bellgard M.I."/>
        </authorList>
    </citation>
    <scope>NUCLEOTIDE SEQUENCE</scope>
    <source>
        <tissue evidence="1">Shoot tissue taken approximately 20 cm above the soil surface</tissue>
    </source>
</reference>
<name>A0A0A9CC22_ARUDO</name>